<gene>
    <name evidence="3" type="ORF">J5N97_030128</name>
</gene>
<dbReference type="InterPro" id="IPR009009">
    <property type="entry name" value="RlpA-like_DPBB"/>
</dbReference>
<feature type="signal peptide" evidence="1">
    <location>
        <begin position="1"/>
        <end position="27"/>
    </location>
</feature>
<evidence type="ECO:0000259" key="2">
    <source>
        <dbReference type="PROSITE" id="PS50842"/>
    </source>
</evidence>
<reference evidence="3" key="2">
    <citation type="journal article" date="2022" name="Hortic Res">
        <title>The genome of Dioscorea zingiberensis sheds light on the biosynthesis, origin and evolution of the medicinally important diosgenin saponins.</title>
        <authorList>
            <person name="Li Y."/>
            <person name="Tan C."/>
            <person name="Li Z."/>
            <person name="Guo J."/>
            <person name="Li S."/>
            <person name="Chen X."/>
            <person name="Wang C."/>
            <person name="Dai X."/>
            <person name="Yang H."/>
            <person name="Song W."/>
            <person name="Hou L."/>
            <person name="Xu J."/>
            <person name="Tong Z."/>
            <person name="Xu A."/>
            <person name="Yuan X."/>
            <person name="Wang W."/>
            <person name="Yang Q."/>
            <person name="Chen L."/>
            <person name="Sun Z."/>
            <person name="Wang K."/>
            <person name="Pan B."/>
            <person name="Chen J."/>
            <person name="Bao Y."/>
            <person name="Liu F."/>
            <person name="Qi X."/>
            <person name="Gang D.R."/>
            <person name="Wen J."/>
            <person name="Li J."/>
        </authorList>
    </citation>
    <scope>NUCLEOTIDE SEQUENCE</scope>
    <source>
        <strain evidence="3">Dzin_1.0</strain>
    </source>
</reference>
<proteinExistence type="predicted"/>
<evidence type="ECO:0000313" key="3">
    <source>
        <dbReference type="EMBL" id="KAJ0962300.1"/>
    </source>
</evidence>
<reference evidence="3" key="1">
    <citation type="submission" date="2021-03" db="EMBL/GenBank/DDBJ databases">
        <authorList>
            <person name="Li Z."/>
            <person name="Yang C."/>
        </authorList>
    </citation>
    <scope>NUCLEOTIDE SEQUENCE</scope>
    <source>
        <strain evidence="3">Dzin_1.0</strain>
        <tissue evidence="3">Leaf</tissue>
    </source>
</reference>
<evidence type="ECO:0000313" key="4">
    <source>
        <dbReference type="Proteomes" id="UP001085076"/>
    </source>
</evidence>
<dbReference type="PROSITE" id="PS50842">
    <property type="entry name" value="EXPANSIN_EG45"/>
    <property type="match status" value="1"/>
</dbReference>
<dbReference type="Proteomes" id="UP001085076">
    <property type="component" value="Miscellaneous, Linkage group lg10"/>
</dbReference>
<dbReference type="SUPFAM" id="SSF50685">
    <property type="entry name" value="Barwin-like endoglucanases"/>
    <property type="match status" value="1"/>
</dbReference>
<feature type="domain" description="Expansin-like EG45" evidence="2">
    <location>
        <begin position="30"/>
        <end position="141"/>
    </location>
</feature>
<dbReference type="InterPro" id="IPR036908">
    <property type="entry name" value="RlpA-like_sf"/>
</dbReference>
<dbReference type="Gene3D" id="2.40.40.10">
    <property type="entry name" value="RlpA-like domain"/>
    <property type="match status" value="1"/>
</dbReference>
<dbReference type="InterPro" id="IPR007112">
    <property type="entry name" value="Expansin/allergen_DPBB_dom"/>
</dbReference>
<dbReference type="SMART" id="SM00837">
    <property type="entry name" value="DPBB_1"/>
    <property type="match status" value="1"/>
</dbReference>
<dbReference type="EMBL" id="JAGGNH010000010">
    <property type="protein sequence ID" value="KAJ0962300.1"/>
    <property type="molecule type" value="Genomic_DNA"/>
</dbReference>
<dbReference type="CDD" id="cd22269">
    <property type="entry name" value="DPBB_EG45-like"/>
    <property type="match status" value="1"/>
</dbReference>
<dbReference type="AlphaFoldDB" id="A0A9D5BX32"/>
<comment type="caution">
    <text evidence="3">The sequence shown here is derived from an EMBL/GenBank/DDBJ whole genome shotgun (WGS) entry which is preliminary data.</text>
</comment>
<keyword evidence="1" id="KW-0732">Signal</keyword>
<dbReference type="OrthoDB" id="587249at2759"/>
<dbReference type="PANTHER" id="PTHR47480:SF1">
    <property type="entry name" value="EG45-LIKE DOMAIN CONTAINING PROTEIN 1"/>
    <property type="match status" value="1"/>
</dbReference>
<evidence type="ECO:0000256" key="1">
    <source>
        <dbReference type="SAM" id="SignalP"/>
    </source>
</evidence>
<dbReference type="Pfam" id="PF03330">
    <property type="entry name" value="DPBB_1"/>
    <property type="match status" value="1"/>
</dbReference>
<name>A0A9D5BX32_9LILI</name>
<feature type="chain" id="PRO_5038932228" description="Expansin-like EG45 domain-containing protein" evidence="1">
    <location>
        <begin position="28"/>
        <end position="141"/>
    </location>
</feature>
<dbReference type="PANTHER" id="PTHR47480">
    <property type="entry name" value="EG45-LIKE DOMAIN CONTAINING PROTEIN"/>
    <property type="match status" value="1"/>
</dbReference>
<sequence>MQKKALKLLRHILILLSWRLLLRRATADVGTAAFYGPPYLPTVCYGDDPSQFPADNIFAAAGEGIWDNGACCGRQYMLRCLSSSPESCIAGQTIQVKVVNRASILDSNPSLNGTTITLSNTAFLQIANQSSDVINIEFIQI</sequence>
<keyword evidence="4" id="KW-1185">Reference proteome</keyword>
<accession>A0A9D5BX32</accession>
<protein>
    <recommendedName>
        <fullName evidence="2">Expansin-like EG45 domain-containing protein</fullName>
    </recommendedName>
</protein>
<organism evidence="3 4">
    <name type="scientific">Dioscorea zingiberensis</name>
    <dbReference type="NCBI Taxonomy" id="325984"/>
    <lineage>
        <taxon>Eukaryota</taxon>
        <taxon>Viridiplantae</taxon>
        <taxon>Streptophyta</taxon>
        <taxon>Embryophyta</taxon>
        <taxon>Tracheophyta</taxon>
        <taxon>Spermatophyta</taxon>
        <taxon>Magnoliopsida</taxon>
        <taxon>Liliopsida</taxon>
        <taxon>Dioscoreales</taxon>
        <taxon>Dioscoreaceae</taxon>
        <taxon>Dioscorea</taxon>
    </lineage>
</organism>